<feature type="domain" description="Alcohol dehydrogenase-like C-terminal" evidence="3">
    <location>
        <begin position="194"/>
        <end position="324"/>
    </location>
</feature>
<evidence type="ECO:0000313" key="6">
    <source>
        <dbReference type="Proteomes" id="UP000294508"/>
    </source>
</evidence>
<dbReference type="Proteomes" id="UP000294508">
    <property type="component" value="Unassembled WGS sequence"/>
</dbReference>
<dbReference type="PANTHER" id="PTHR43401">
    <property type="entry name" value="L-THREONINE 3-DEHYDROGENASE"/>
    <property type="match status" value="1"/>
</dbReference>
<dbReference type="InterPro" id="IPR013154">
    <property type="entry name" value="ADH-like_N"/>
</dbReference>
<dbReference type="GO" id="GO:0016491">
    <property type="term" value="F:oxidoreductase activity"/>
    <property type="evidence" value="ECO:0007669"/>
    <property type="project" value="UniProtKB-KW"/>
</dbReference>
<dbReference type="Gene3D" id="3.40.50.720">
    <property type="entry name" value="NAD(P)-binding Rossmann-like Domain"/>
    <property type="match status" value="1"/>
</dbReference>
<evidence type="ECO:0000259" key="3">
    <source>
        <dbReference type="Pfam" id="PF00107"/>
    </source>
</evidence>
<evidence type="ECO:0000256" key="1">
    <source>
        <dbReference type="ARBA" id="ARBA00001947"/>
    </source>
</evidence>
<dbReference type="InterPro" id="IPR050129">
    <property type="entry name" value="Zn_alcohol_dh"/>
</dbReference>
<dbReference type="RefSeq" id="WP_199238250.1">
    <property type="nucleotide sequence ID" value="NZ_SLWN01000006.1"/>
</dbReference>
<sequence length="362" mass="38065">MTAMRAALLRGFERPFTVEDVELLDLAPTRVLVRTKAAPFCSTDVTSFHGRLGKVPPTILGHAATGEVVEVGELVRGIEVGQRVVVPGTPECGHCFYCGIGRPDQCSELFDLGGVYPDVATTSDGLVVNAAGCVGGYAELMNVSQNQVFGVDTDLPWEVLSLLGCGITTGVGAVLNVARVQPDDVVAVVGAGHLGLWAIQAARLAGARDVVAVDPTEERRGVAMKVGATQAVTPEDALAAVRGVTEGRGADKVIEAAGPPSAQRLALEISRRAGTVVLSGLKDAAGEVTFPQIPLAIHGRQILSTQNGNVRMRRDLAAYVRLLERGALDPTPIITSTYRLDDINTALERSEQLEDLSGVLVF</sequence>
<dbReference type="Pfam" id="PF08240">
    <property type="entry name" value="ADH_N"/>
    <property type="match status" value="1"/>
</dbReference>
<protein>
    <submittedName>
        <fullName evidence="5">S-(Hydroxymethyl)glutathione dehydrogenase/alcohol dehydrogenase</fullName>
    </submittedName>
</protein>
<evidence type="ECO:0000256" key="2">
    <source>
        <dbReference type="ARBA" id="ARBA00023002"/>
    </source>
</evidence>
<organism evidence="5 6">
    <name type="scientific">Kribbella steppae</name>
    <dbReference type="NCBI Taxonomy" id="2512223"/>
    <lineage>
        <taxon>Bacteria</taxon>
        <taxon>Bacillati</taxon>
        <taxon>Actinomycetota</taxon>
        <taxon>Actinomycetes</taxon>
        <taxon>Propionibacteriales</taxon>
        <taxon>Kribbellaceae</taxon>
        <taxon>Kribbella</taxon>
    </lineage>
</organism>
<gene>
    <name evidence="5" type="ORF">EV652_10631</name>
</gene>
<dbReference type="Gene3D" id="3.90.180.10">
    <property type="entry name" value="Medium-chain alcohol dehydrogenases, catalytic domain"/>
    <property type="match status" value="1"/>
</dbReference>
<dbReference type="InterPro" id="IPR011032">
    <property type="entry name" value="GroES-like_sf"/>
</dbReference>
<name>A0A4R2HGP0_9ACTN</name>
<proteinExistence type="predicted"/>
<keyword evidence="6" id="KW-1185">Reference proteome</keyword>
<dbReference type="PANTHER" id="PTHR43401:SF2">
    <property type="entry name" value="L-THREONINE 3-DEHYDROGENASE"/>
    <property type="match status" value="1"/>
</dbReference>
<dbReference type="SUPFAM" id="SSF50129">
    <property type="entry name" value="GroES-like"/>
    <property type="match status" value="1"/>
</dbReference>
<dbReference type="InterPro" id="IPR036291">
    <property type="entry name" value="NAD(P)-bd_dom_sf"/>
</dbReference>
<dbReference type="SUPFAM" id="SSF51735">
    <property type="entry name" value="NAD(P)-binding Rossmann-fold domains"/>
    <property type="match status" value="1"/>
</dbReference>
<reference evidence="5 6" key="1">
    <citation type="journal article" date="2015" name="Stand. Genomic Sci.">
        <title>Genomic Encyclopedia of Bacterial and Archaeal Type Strains, Phase III: the genomes of soil and plant-associated and newly described type strains.</title>
        <authorList>
            <person name="Whitman W.B."/>
            <person name="Woyke T."/>
            <person name="Klenk H.P."/>
            <person name="Zhou Y."/>
            <person name="Lilburn T.G."/>
            <person name="Beck B.J."/>
            <person name="De Vos P."/>
            <person name="Vandamme P."/>
            <person name="Eisen J.A."/>
            <person name="Garrity G."/>
            <person name="Hugenholtz P."/>
            <person name="Kyrpides N.C."/>
        </authorList>
    </citation>
    <scope>NUCLEOTIDE SEQUENCE [LARGE SCALE GENOMIC DNA]</scope>
    <source>
        <strain evidence="5 6">VKM Ac-2572</strain>
    </source>
</reference>
<keyword evidence="2" id="KW-0560">Oxidoreductase</keyword>
<accession>A0A4R2HGP0</accession>
<dbReference type="InterPro" id="IPR013149">
    <property type="entry name" value="ADH-like_C"/>
</dbReference>
<comment type="cofactor">
    <cofactor evidence="1">
        <name>Zn(2+)</name>
        <dbReference type="ChEBI" id="CHEBI:29105"/>
    </cofactor>
</comment>
<evidence type="ECO:0000313" key="5">
    <source>
        <dbReference type="EMBL" id="TCO28049.1"/>
    </source>
</evidence>
<evidence type="ECO:0000259" key="4">
    <source>
        <dbReference type="Pfam" id="PF08240"/>
    </source>
</evidence>
<dbReference type="Pfam" id="PF00107">
    <property type="entry name" value="ADH_zinc_N"/>
    <property type="match status" value="1"/>
</dbReference>
<comment type="caution">
    <text evidence="5">The sequence shown here is derived from an EMBL/GenBank/DDBJ whole genome shotgun (WGS) entry which is preliminary data.</text>
</comment>
<dbReference type="AlphaFoldDB" id="A0A4R2HGP0"/>
<dbReference type="EMBL" id="SLWN01000006">
    <property type="protein sequence ID" value="TCO28049.1"/>
    <property type="molecule type" value="Genomic_DNA"/>
</dbReference>
<feature type="domain" description="Alcohol dehydrogenase-like N-terminal" evidence="4">
    <location>
        <begin position="28"/>
        <end position="150"/>
    </location>
</feature>